<dbReference type="AlphaFoldDB" id="A0A8J1XVK0"/>
<dbReference type="Proteomes" id="UP000749559">
    <property type="component" value="Unassembled WGS sequence"/>
</dbReference>
<comment type="caution">
    <text evidence="2">The sequence shown here is derived from an EMBL/GenBank/DDBJ whole genome shotgun (WGS) entry which is preliminary data.</text>
</comment>
<dbReference type="InterPro" id="IPR049625">
    <property type="entry name" value="Glyco_transf_61_cat"/>
</dbReference>
<proteinExistence type="predicted"/>
<reference evidence="2" key="1">
    <citation type="submission" date="2022-03" db="EMBL/GenBank/DDBJ databases">
        <authorList>
            <person name="Martin C."/>
        </authorList>
    </citation>
    <scope>NUCLEOTIDE SEQUENCE</scope>
</reference>
<evidence type="ECO:0000313" key="3">
    <source>
        <dbReference type="Proteomes" id="UP000749559"/>
    </source>
</evidence>
<name>A0A8J1XVK0_OWEFU</name>
<keyword evidence="3" id="KW-1185">Reference proteome</keyword>
<accession>A0A8J1XVK0</accession>
<organism evidence="2 3">
    <name type="scientific">Owenia fusiformis</name>
    <name type="common">Polychaete worm</name>
    <dbReference type="NCBI Taxonomy" id="6347"/>
    <lineage>
        <taxon>Eukaryota</taxon>
        <taxon>Metazoa</taxon>
        <taxon>Spiralia</taxon>
        <taxon>Lophotrochozoa</taxon>
        <taxon>Annelida</taxon>
        <taxon>Polychaeta</taxon>
        <taxon>Sedentaria</taxon>
        <taxon>Canalipalpata</taxon>
        <taxon>Sabellida</taxon>
        <taxon>Oweniida</taxon>
        <taxon>Oweniidae</taxon>
        <taxon>Owenia</taxon>
    </lineage>
</organism>
<feature type="domain" description="Glycosyltransferase 61 catalytic" evidence="1">
    <location>
        <begin position="332"/>
        <end position="481"/>
    </location>
</feature>
<sequence length="553" mass="64982">MKKNKIIKWAFLTIAVLYTLIFLYLESSNILFDHKSLRIHLARLNKDNFWQNKPETKNWYRDQNNMSARIGNAGIVEAQVNGSDIDHTQSEIIQKGNSKNQPSNNVNDVHKDLNDGDEEVKVTIPHSAKHKEEEEHAMIHKENTIDLKQYINYNHIHKHLNQILNPIYSDKKWCNGKFIKIAQQMAYLKDSIIDRTKITPSDRGGETIKETLDQKEEREYYNFYYGAFNIQCNASKINMKFKPLHLQNWFNYLKISPLVMKPNMIITGLTIAMLREDYAHLYFTLIELYDAFLIMKMFNHTFQNTNLLILDAHPQGHMDDLLKKLFKTVFRLKHLKTLTQFEHLIWGFPIQKSSLINPNVKNLNKRLYLDQFKRTVLNQFGQKSNRIPSCRNQNILFVWRHDYVAHPRNKNGIISRKITNEIELLNVTRERFPSHNIIGIQLDALDIGKQLRTISNTDILIGMHGAALAYSIFLPIGSTVIELFPNKGRNWHFEYLAKWNKCFYQSWYNNDTQRFDSNGTSMTIPANVIRSELRNAIDNICNDKRRIKKITDD</sequence>
<dbReference type="EMBL" id="CAIIXF020000006">
    <property type="protein sequence ID" value="CAH1786627.1"/>
    <property type="molecule type" value="Genomic_DNA"/>
</dbReference>
<dbReference type="Pfam" id="PF04577">
    <property type="entry name" value="Glyco_transf_61"/>
    <property type="match status" value="1"/>
</dbReference>
<dbReference type="PANTHER" id="PTHR20961">
    <property type="entry name" value="GLYCOSYLTRANSFERASE"/>
    <property type="match status" value="1"/>
</dbReference>
<dbReference type="InterPro" id="IPR007657">
    <property type="entry name" value="Glycosyltransferase_61"/>
</dbReference>
<gene>
    <name evidence="2" type="ORF">OFUS_LOCUS12483</name>
</gene>
<protein>
    <recommendedName>
        <fullName evidence="1">Glycosyltransferase 61 catalytic domain-containing protein</fullName>
    </recommendedName>
</protein>
<dbReference type="GO" id="GO:0016757">
    <property type="term" value="F:glycosyltransferase activity"/>
    <property type="evidence" value="ECO:0007669"/>
    <property type="project" value="InterPro"/>
</dbReference>
<dbReference type="OrthoDB" id="529273at2759"/>
<evidence type="ECO:0000313" key="2">
    <source>
        <dbReference type="EMBL" id="CAH1786627.1"/>
    </source>
</evidence>
<evidence type="ECO:0000259" key="1">
    <source>
        <dbReference type="Pfam" id="PF04577"/>
    </source>
</evidence>